<evidence type="ECO:0000313" key="3">
    <source>
        <dbReference type="Proteomes" id="UP000482960"/>
    </source>
</evidence>
<dbReference type="GO" id="GO:0031412">
    <property type="term" value="P:gas vesicle organization"/>
    <property type="evidence" value="ECO:0007669"/>
    <property type="project" value="InterPro"/>
</dbReference>
<sequence>MTQPIRTGDSLADILERVLDKGVVIGPATHRVRRHRAGDGHRLVEPRPVPDRGHHHRPRAGEPPLRFGALCASRDDVLLVLDSLRPRLRAGLARVAGAGEWTVRLVGAEPRTEAEAAATAATSGTAWMLSRRAGVRARERWSKAATAVCGALAQHARETCVAKAGMRYLVGRTLEDERPRRRVAAAADGPDGG</sequence>
<gene>
    <name evidence="2" type="ORF">Prum_095230</name>
</gene>
<feature type="compositionally biased region" description="Basic and acidic residues" evidence="1">
    <location>
        <begin position="37"/>
        <end position="52"/>
    </location>
</feature>
<protein>
    <submittedName>
        <fullName evidence="2">Uncharacterized protein</fullName>
    </submittedName>
</protein>
<organism evidence="2 3">
    <name type="scientific">Phytohabitans rumicis</name>
    <dbReference type="NCBI Taxonomy" id="1076125"/>
    <lineage>
        <taxon>Bacteria</taxon>
        <taxon>Bacillati</taxon>
        <taxon>Actinomycetota</taxon>
        <taxon>Actinomycetes</taxon>
        <taxon>Micromonosporales</taxon>
        <taxon>Micromonosporaceae</taxon>
    </lineage>
</organism>
<evidence type="ECO:0000256" key="1">
    <source>
        <dbReference type="SAM" id="MobiDB-lite"/>
    </source>
</evidence>
<reference evidence="2 3" key="1">
    <citation type="submission" date="2020-03" db="EMBL/GenBank/DDBJ databases">
        <title>Whole genome shotgun sequence of Phytohabitans rumicis NBRC 108638.</title>
        <authorList>
            <person name="Komaki H."/>
            <person name="Tamura T."/>
        </authorList>
    </citation>
    <scope>NUCLEOTIDE SEQUENCE [LARGE SCALE GENOMIC DNA]</scope>
    <source>
        <strain evidence="2 3">NBRC 108638</strain>
    </source>
</reference>
<dbReference type="EMBL" id="BLPG01000002">
    <property type="protein sequence ID" value="GFJ95881.1"/>
    <property type="molecule type" value="Genomic_DNA"/>
</dbReference>
<dbReference type="RefSeq" id="WP_173085276.1">
    <property type="nucleotide sequence ID" value="NZ_BAABJB010000019.1"/>
</dbReference>
<dbReference type="Proteomes" id="UP000482960">
    <property type="component" value="Unassembled WGS sequence"/>
</dbReference>
<proteinExistence type="predicted"/>
<name>A0A6V8LLK8_9ACTN</name>
<dbReference type="GO" id="GO:0012506">
    <property type="term" value="C:vesicle membrane"/>
    <property type="evidence" value="ECO:0007669"/>
    <property type="project" value="InterPro"/>
</dbReference>
<dbReference type="InterPro" id="IPR009430">
    <property type="entry name" value="GvpL/GvpF"/>
</dbReference>
<comment type="caution">
    <text evidence="2">The sequence shown here is derived from an EMBL/GenBank/DDBJ whole genome shotgun (WGS) entry which is preliminary data.</text>
</comment>
<feature type="region of interest" description="Disordered" evidence="1">
    <location>
        <begin position="32"/>
        <end position="62"/>
    </location>
</feature>
<keyword evidence="3" id="KW-1185">Reference proteome</keyword>
<dbReference type="AlphaFoldDB" id="A0A6V8LLK8"/>
<dbReference type="InterPro" id="IPR018493">
    <property type="entry name" value="GvpA-like_CS"/>
</dbReference>
<accession>A0A6V8LLK8</accession>
<evidence type="ECO:0000313" key="2">
    <source>
        <dbReference type="EMBL" id="GFJ95881.1"/>
    </source>
</evidence>
<dbReference type="GO" id="GO:0031411">
    <property type="term" value="C:gas vesicle"/>
    <property type="evidence" value="ECO:0007669"/>
    <property type="project" value="InterPro"/>
</dbReference>
<dbReference type="GO" id="GO:0005198">
    <property type="term" value="F:structural molecule activity"/>
    <property type="evidence" value="ECO:0007669"/>
    <property type="project" value="InterPro"/>
</dbReference>
<dbReference type="Pfam" id="PF06386">
    <property type="entry name" value="GvpL_GvpF"/>
    <property type="match status" value="1"/>
</dbReference>
<reference evidence="2 3" key="2">
    <citation type="submission" date="2020-03" db="EMBL/GenBank/DDBJ databases">
        <authorList>
            <person name="Ichikawa N."/>
            <person name="Kimura A."/>
            <person name="Kitahashi Y."/>
            <person name="Uohara A."/>
        </authorList>
    </citation>
    <scope>NUCLEOTIDE SEQUENCE [LARGE SCALE GENOMIC DNA]</scope>
    <source>
        <strain evidence="2 3">NBRC 108638</strain>
    </source>
</reference>
<dbReference type="PROSITE" id="PS00234">
    <property type="entry name" value="GAS_VESICLE_A_1"/>
    <property type="match status" value="1"/>
</dbReference>